<sequence>MHDFEPRSSVIRLRARLARRLTWWAIGGVAVVLATGLLVLVVAAACAARAWLAIESGQPVETVMWVGAMLVMALAAVGLLNALSTGVPVAEGVRLPRAVAPDLFALLDELAAQTAVAPVHVVRITGEINAAVMQRPALNLVGPLRTELLVGLPLVHSVSPEQFAAVLAHEFGHLAAQRRGRDGWSAHVRAWWARILNAVIDDEAGDGRWLDRAAERYFLDMQRLARMEEFEADAVAARLVGAELVGETLVELSRKAHFLEHDYWPRVQALRSSDAGSRVRPFREMGHGVLAGYAQAAATCADVVEGVRDRRHDLHPTPRRRLRALRVACRQFQLPLPQGAGSAAERFFAGLVPTLAWVFDREWCECSRSPRHPMLGPEQVASVQGFVARR</sequence>
<keyword evidence="7" id="KW-1133">Transmembrane helix</keyword>
<dbReference type="Pfam" id="PF01435">
    <property type="entry name" value="Peptidase_M48"/>
    <property type="match status" value="1"/>
</dbReference>
<keyword evidence="7" id="KW-0812">Transmembrane</keyword>
<gene>
    <name evidence="9" type="ORF">ACFQ4M_05715</name>
</gene>
<dbReference type="InterPro" id="IPR001915">
    <property type="entry name" value="Peptidase_M48"/>
</dbReference>
<keyword evidence="4 6" id="KW-0862">Zinc</keyword>
<organism evidence="9 10">
    <name type="scientific">Thauera mechernichensis</name>
    <dbReference type="NCBI Taxonomy" id="82788"/>
    <lineage>
        <taxon>Bacteria</taxon>
        <taxon>Pseudomonadati</taxon>
        <taxon>Pseudomonadota</taxon>
        <taxon>Betaproteobacteria</taxon>
        <taxon>Rhodocyclales</taxon>
        <taxon>Zoogloeaceae</taxon>
        <taxon>Thauera</taxon>
    </lineage>
</organism>
<evidence type="ECO:0000256" key="2">
    <source>
        <dbReference type="ARBA" id="ARBA00022723"/>
    </source>
</evidence>
<evidence type="ECO:0000313" key="10">
    <source>
        <dbReference type="Proteomes" id="UP001597158"/>
    </source>
</evidence>
<keyword evidence="5 6" id="KW-0482">Metalloprotease</keyword>
<dbReference type="CDD" id="cd07328">
    <property type="entry name" value="M48_Ste24p_like"/>
    <property type="match status" value="1"/>
</dbReference>
<dbReference type="Proteomes" id="UP001597158">
    <property type="component" value="Unassembled WGS sequence"/>
</dbReference>
<keyword evidence="10" id="KW-1185">Reference proteome</keyword>
<comment type="caution">
    <text evidence="9">The sequence shown here is derived from an EMBL/GenBank/DDBJ whole genome shotgun (WGS) entry which is preliminary data.</text>
</comment>
<protein>
    <submittedName>
        <fullName evidence="9">M48 family metallopeptidase</fullName>
    </submittedName>
</protein>
<evidence type="ECO:0000259" key="8">
    <source>
        <dbReference type="Pfam" id="PF01435"/>
    </source>
</evidence>
<reference evidence="10" key="1">
    <citation type="journal article" date="2019" name="Int. J. Syst. Evol. Microbiol.">
        <title>The Global Catalogue of Microorganisms (GCM) 10K type strain sequencing project: providing services to taxonomists for standard genome sequencing and annotation.</title>
        <authorList>
            <consortium name="The Broad Institute Genomics Platform"/>
            <consortium name="The Broad Institute Genome Sequencing Center for Infectious Disease"/>
            <person name="Wu L."/>
            <person name="Ma J."/>
        </authorList>
    </citation>
    <scope>NUCLEOTIDE SEQUENCE [LARGE SCALE GENOMIC DNA]</scope>
    <source>
        <strain evidence="10">CCUG 48884</strain>
    </source>
</reference>
<proteinExistence type="inferred from homology"/>
<keyword evidence="2" id="KW-0479">Metal-binding</keyword>
<keyword evidence="1 6" id="KW-0645">Protease</keyword>
<dbReference type="Gene3D" id="3.30.2010.10">
    <property type="entry name" value="Metalloproteases ('zincins'), catalytic domain"/>
    <property type="match status" value="1"/>
</dbReference>
<comment type="cofactor">
    <cofactor evidence="6">
        <name>Zn(2+)</name>
        <dbReference type="ChEBI" id="CHEBI:29105"/>
    </cofactor>
    <text evidence="6">Binds 1 zinc ion per subunit.</text>
</comment>
<feature type="domain" description="Peptidase M48" evidence="8">
    <location>
        <begin position="154"/>
        <end position="326"/>
    </location>
</feature>
<name>A0ABW3WDB4_9RHOO</name>
<accession>A0ABW3WDB4</accession>
<evidence type="ECO:0000256" key="7">
    <source>
        <dbReference type="SAM" id="Phobius"/>
    </source>
</evidence>
<dbReference type="RefSeq" id="WP_277833977.1">
    <property type="nucleotide sequence ID" value="NZ_JARQZE010000010.1"/>
</dbReference>
<comment type="similarity">
    <text evidence="6">Belongs to the peptidase M48 family.</text>
</comment>
<evidence type="ECO:0000256" key="5">
    <source>
        <dbReference type="ARBA" id="ARBA00023049"/>
    </source>
</evidence>
<evidence type="ECO:0000256" key="3">
    <source>
        <dbReference type="ARBA" id="ARBA00022801"/>
    </source>
</evidence>
<evidence type="ECO:0000256" key="4">
    <source>
        <dbReference type="ARBA" id="ARBA00022833"/>
    </source>
</evidence>
<keyword evidence="3 6" id="KW-0378">Hydrolase</keyword>
<feature type="transmembrane region" description="Helical" evidence="7">
    <location>
        <begin position="63"/>
        <end position="84"/>
    </location>
</feature>
<evidence type="ECO:0000313" key="9">
    <source>
        <dbReference type="EMBL" id="MFD1263074.1"/>
    </source>
</evidence>
<keyword evidence="7" id="KW-0472">Membrane</keyword>
<dbReference type="EMBL" id="JBHTMC010000010">
    <property type="protein sequence ID" value="MFD1263074.1"/>
    <property type="molecule type" value="Genomic_DNA"/>
</dbReference>
<feature type="transmembrane region" description="Helical" evidence="7">
    <location>
        <begin position="21"/>
        <end position="51"/>
    </location>
</feature>
<evidence type="ECO:0000256" key="1">
    <source>
        <dbReference type="ARBA" id="ARBA00022670"/>
    </source>
</evidence>
<evidence type="ECO:0000256" key="6">
    <source>
        <dbReference type="RuleBase" id="RU003983"/>
    </source>
</evidence>